<organism evidence="10 11">
    <name type="scientific">Heracleum sosnowskyi</name>
    <dbReference type="NCBI Taxonomy" id="360622"/>
    <lineage>
        <taxon>Eukaryota</taxon>
        <taxon>Viridiplantae</taxon>
        <taxon>Streptophyta</taxon>
        <taxon>Embryophyta</taxon>
        <taxon>Tracheophyta</taxon>
        <taxon>Spermatophyta</taxon>
        <taxon>Magnoliopsida</taxon>
        <taxon>eudicotyledons</taxon>
        <taxon>Gunneridae</taxon>
        <taxon>Pentapetalae</taxon>
        <taxon>asterids</taxon>
        <taxon>campanulids</taxon>
        <taxon>Apiales</taxon>
        <taxon>Apiaceae</taxon>
        <taxon>Apioideae</taxon>
        <taxon>apioid superclade</taxon>
        <taxon>Tordylieae</taxon>
        <taxon>Tordyliinae</taxon>
        <taxon>Heracleum</taxon>
    </lineage>
</organism>
<dbReference type="Proteomes" id="UP001237642">
    <property type="component" value="Unassembled WGS sequence"/>
</dbReference>
<evidence type="ECO:0000256" key="7">
    <source>
        <dbReference type="ARBA" id="ARBA00023180"/>
    </source>
</evidence>
<keyword evidence="6" id="KW-1015">Disulfide bond</keyword>
<dbReference type="Gene3D" id="3.40.462.20">
    <property type="match status" value="1"/>
</dbReference>
<keyword evidence="5" id="KW-0274">FAD</keyword>
<dbReference type="PROSITE" id="PS51387">
    <property type="entry name" value="FAD_PCMH"/>
    <property type="match status" value="1"/>
</dbReference>
<dbReference type="EMBL" id="JAUIZM010000009">
    <property type="protein sequence ID" value="KAK1367127.1"/>
    <property type="molecule type" value="Genomic_DNA"/>
</dbReference>
<dbReference type="PANTHER" id="PTHR32448">
    <property type="entry name" value="OS08G0158400 PROTEIN"/>
    <property type="match status" value="1"/>
</dbReference>
<dbReference type="GO" id="GO:0016491">
    <property type="term" value="F:oxidoreductase activity"/>
    <property type="evidence" value="ECO:0007669"/>
    <property type="project" value="InterPro"/>
</dbReference>
<evidence type="ECO:0000256" key="6">
    <source>
        <dbReference type="ARBA" id="ARBA00023157"/>
    </source>
</evidence>
<comment type="caution">
    <text evidence="10">The sequence shown here is derived from an EMBL/GenBank/DDBJ whole genome shotgun (WGS) entry which is preliminary data.</text>
</comment>
<proteinExistence type="inferred from homology"/>
<dbReference type="InterPro" id="IPR016167">
    <property type="entry name" value="FAD-bd_PCMH_sub1"/>
</dbReference>
<evidence type="ECO:0000256" key="2">
    <source>
        <dbReference type="ARBA" id="ARBA00005466"/>
    </source>
</evidence>
<dbReference type="Gene3D" id="3.30.43.10">
    <property type="entry name" value="Uridine Diphospho-n-acetylenolpyruvylglucosamine Reductase, domain 2"/>
    <property type="match status" value="1"/>
</dbReference>
<feature type="signal peptide" evidence="8">
    <location>
        <begin position="1"/>
        <end position="23"/>
    </location>
</feature>
<dbReference type="InterPro" id="IPR036318">
    <property type="entry name" value="FAD-bd_PCMH-like_sf"/>
</dbReference>
<gene>
    <name evidence="10" type="ORF">POM88_042688</name>
</gene>
<dbReference type="InterPro" id="IPR012951">
    <property type="entry name" value="BBE"/>
</dbReference>
<comment type="similarity">
    <text evidence="2">Belongs to the oxygen-dependent FAD-linked oxidoreductase family.</text>
</comment>
<keyword evidence="11" id="KW-1185">Reference proteome</keyword>
<dbReference type="Gene3D" id="3.30.465.10">
    <property type="match status" value="1"/>
</dbReference>
<accession>A0AAD8MBW8</accession>
<dbReference type="AlphaFoldDB" id="A0AAD8MBW8"/>
<dbReference type="InterPro" id="IPR016166">
    <property type="entry name" value="FAD-bd_PCMH"/>
</dbReference>
<evidence type="ECO:0000256" key="3">
    <source>
        <dbReference type="ARBA" id="ARBA00022630"/>
    </source>
</evidence>
<keyword evidence="4 8" id="KW-0732">Signal</keyword>
<feature type="chain" id="PRO_5042060056" evidence="8">
    <location>
        <begin position="24"/>
        <end position="534"/>
    </location>
</feature>
<evidence type="ECO:0000256" key="5">
    <source>
        <dbReference type="ARBA" id="ARBA00022827"/>
    </source>
</evidence>
<evidence type="ECO:0000256" key="8">
    <source>
        <dbReference type="SAM" id="SignalP"/>
    </source>
</evidence>
<evidence type="ECO:0000256" key="1">
    <source>
        <dbReference type="ARBA" id="ARBA00001974"/>
    </source>
</evidence>
<evidence type="ECO:0000259" key="9">
    <source>
        <dbReference type="PROSITE" id="PS51387"/>
    </source>
</evidence>
<comment type="cofactor">
    <cofactor evidence="1">
        <name>FAD</name>
        <dbReference type="ChEBI" id="CHEBI:57692"/>
    </cofactor>
</comment>
<keyword evidence="3" id="KW-0285">Flavoprotein</keyword>
<dbReference type="Pfam" id="PF08031">
    <property type="entry name" value="BBE"/>
    <property type="match status" value="1"/>
</dbReference>
<dbReference type="SUPFAM" id="SSF56176">
    <property type="entry name" value="FAD-binding/transporter-associated domain-like"/>
    <property type="match status" value="1"/>
</dbReference>
<reference evidence="10" key="1">
    <citation type="submission" date="2023-02" db="EMBL/GenBank/DDBJ databases">
        <title>Genome of toxic invasive species Heracleum sosnowskyi carries increased number of genes despite the absence of recent whole-genome duplications.</title>
        <authorList>
            <person name="Schelkunov M."/>
            <person name="Shtratnikova V."/>
            <person name="Makarenko M."/>
            <person name="Klepikova A."/>
            <person name="Omelchenko D."/>
            <person name="Novikova G."/>
            <person name="Obukhova E."/>
            <person name="Bogdanov V."/>
            <person name="Penin A."/>
            <person name="Logacheva M."/>
        </authorList>
    </citation>
    <scope>NUCLEOTIDE SEQUENCE</scope>
    <source>
        <strain evidence="10">Hsosn_3</strain>
        <tissue evidence="10">Leaf</tissue>
    </source>
</reference>
<feature type="domain" description="FAD-binding PCMH-type" evidence="9">
    <location>
        <begin position="77"/>
        <end position="251"/>
    </location>
</feature>
<reference evidence="10" key="2">
    <citation type="submission" date="2023-05" db="EMBL/GenBank/DDBJ databases">
        <authorList>
            <person name="Schelkunov M.I."/>
        </authorList>
    </citation>
    <scope>NUCLEOTIDE SEQUENCE</scope>
    <source>
        <strain evidence="10">Hsosn_3</strain>
        <tissue evidence="10">Leaf</tissue>
    </source>
</reference>
<name>A0AAD8MBW8_9APIA</name>
<evidence type="ECO:0000313" key="10">
    <source>
        <dbReference type="EMBL" id="KAK1367127.1"/>
    </source>
</evidence>
<dbReference type="FunFam" id="3.30.43.10:FF:000004">
    <property type="entry name" value="Berberine bridge enzyme-like 15"/>
    <property type="match status" value="1"/>
</dbReference>
<dbReference type="InterPro" id="IPR006094">
    <property type="entry name" value="Oxid_FAD_bind_N"/>
</dbReference>
<evidence type="ECO:0000256" key="4">
    <source>
        <dbReference type="ARBA" id="ARBA00022729"/>
    </source>
</evidence>
<dbReference type="Pfam" id="PF01565">
    <property type="entry name" value="FAD_binding_4"/>
    <property type="match status" value="1"/>
</dbReference>
<dbReference type="GO" id="GO:0071949">
    <property type="term" value="F:FAD binding"/>
    <property type="evidence" value="ECO:0007669"/>
    <property type="project" value="InterPro"/>
</dbReference>
<protein>
    <submittedName>
        <fullName evidence="10">Berberine bridge enzyme-like 13</fullName>
    </submittedName>
</protein>
<evidence type="ECO:0000313" key="11">
    <source>
        <dbReference type="Proteomes" id="UP001237642"/>
    </source>
</evidence>
<dbReference type="InterPro" id="IPR016169">
    <property type="entry name" value="FAD-bd_PCMH_sub2"/>
</dbReference>
<sequence>MTSSLFIYTVLIFLFSTFSRITASITEDAHVETFIRCLQDHSDNSTSFFEVIYTPKNSSYTLVLEYTINNLRFRTPKTPKPLVIVTPVNVSQIQTVILCSKKHGMELRIRSGGHDFEGQSYVAQVPFVLLDIINQNSVEVDIKNGTAWVESGATIGEVYYKIAEKSKTFGFPGGIWTSVGIGGFISGGGYGMMLRKYGLAADNVLDARFIDANGTLLDRKAMGEDLFWCIRGGGGSSFGVIHSWKINLVHVPKTVTVFRILRTLEENATSIFQRWQHVAPTFPDDISLKCYAQSLVSNVSTREDRKTIGITFEALYLGRKDGLLLVIQQAFPELGLKTGDCSEISWIESGPFFSEFPIGTPPEALLNRTLLPKYTFKGKSDFTRKIIPQHAIVRLWEMLFEVPPLAAIIQFTPFGGKMNEISPSAIPFPHRAGTLYMIYMGVALETNAAEHLKWINSLYKYLTPYVSKNPRAAYVNYLDLDLGVNALNGSSNYAQASIWGEKYFADNFYKLAQVKSAVDPDNFFRHEQSIPTSS</sequence>
<keyword evidence="7" id="KW-0325">Glycoprotein</keyword>